<sequence>MSQTTDRNFASLFVDVTGTDTITESQRDADSRRVEAADERDVADYVADASQQTGLDDAIDDPETDN</sequence>
<feature type="compositionally biased region" description="Basic and acidic residues" evidence="1">
    <location>
        <begin position="25"/>
        <end position="43"/>
    </location>
</feature>
<dbReference type="EMBL" id="LN831302">
    <property type="protein sequence ID" value="CQH58695.1"/>
    <property type="molecule type" value="Genomic_DNA"/>
</dbReference>
<evidence type="ECO:0000313" key="2">
    <source>
        <dbReference type="EMBL" id="CQH58695.1"/>
    </source>
</evidence>
<gene>
    <name evidence="2" type="ORF">HHUB_2804</name>
</gene>
<dbReference type="OrthoDB" id="252181at2157"/>
<evidence type="ECO:0000256" key="1">
    <source>
        <dbReference type="SAM" id="MobiDB-lite"/>
    </source>
</evidence>
<feature type="compositionally biased region" description="Acidic residues" evidence="1">
    <location>
        <begin position="57"/>
        <end position="66"/>
    </location>
</feature>
<feature type="region of interest" description="Disordered" evidence="1">
    <location>
        <begin position="24"/>
        <end position="66"/>
    </location>
</feature>
<dbReference type="AlphaFoldDB" id="A0A0U5CZ23"/>
<accession>A0A0U5CZ23</accession>
<organism evidence="2 3">
    <name type="scientific">Halobacterium hubeiense</name>
    <dbReference type="NCBI Taxonomy" id="1407499"/>
    <lineage>
        <taxon>Archaea</taxon>
        <taxon>Methanobacteriati</taxon>
        <taxon>Methanobacteriota</taxon>
        <taxon>Stenosarchaea group</taxon>
        <taxon>Halobacteria</taxon>
        <taxon>Halobacteriales</taxon>
        <taxon>Halobacteriaceae</taxon>
        <taxon>Halobacterium</taxon>
    </lineage>
</organism>
<dbReference type="Proteomes" id="UP000066737">
    <property type="component" value="Chromosome I"/>
</dbReference>
<dbReference type="GeneID" id="26659436"/>
<proteinExistence type="predicted"/>
<reference evidence="3" key="1">
    <citation type="journal article" date="2016" name="Environ. Microbiol.">
        <title>The complete genome of a viable archaeum isolated from 123-million-year-old rock salt.</title>
        <authorList>
            <person name="Jaakkola S.T."/>
            <person name="Pfeiffer F."/>
            <person name="Ravantti J.J."/>
            <person name="Guo Q."/>
            <person name="Liu Y."/>
            <person name="Chen X."/>
            <person name="Ma H."/>
            <person name="Yang C."/>
            <person name="Oksanen H.M."/>
            <person name="Bamford D.H."/>
        </authorList>
    </citation>
    <scope>NUCLEOTIDE SEQUENCE</scope>
    <source>
        <strain evidence="3">JI20-1</strain>
    </source>
</reference>
<dbReference type="STRING" id="1407499.HHUB_2804"/>
<protein>
    <submittedName>
        <fullName evidence="2">Uncharacterized protein</fullName>
    </submittedName>
</protein>
<keyword evidence="3" id="KW-1185">Reference proteome</keyword>
<dbReference type="RefSeq" id="WP_059057215.1">
    <property type="nucleotide sequence ID" value="NZ_CEML01000001.1"/>
</dbReference>
<evidence type="ECO:0000313" key="3">
    <source>
        <dbReference type="Proteomes" id="UP000066737"/>
    </source>
</evidence>
<name>A0A0U5CZ23_9EURY</name>
<dbReference type="KEGG" id="hhb:Hhub_2804"/>